<dbReference type="InterPro" id="IPR051162">
    <property type="entry name" value="T4SS_component"/>
</dbReference>
<dbReference type="InterPro" id="IPR016628">
    <property type="entry name" value="ATPase_SAG2001_prd"/>
</dbReference>
<dbReference type="PANTHER" id="PTHR30121">
    <property type="entry name" value="UNCHARACTERIZED PROTEIN YJGR-RELATED"/>
    <property type="match status" value="1"/>
</dbReference>
<dbReference type="Proteomes" id="UP000270190">
    <property type="component" value="Unassembled WGS sequence"/>
</dbReference>
<evidence type="ECO:0000313" key="2">
    <source>
        <dbReference type="Proteomes" id="UP000270190"/>
    </source>
</evidence>
<dbReference type="RefSeq" id="WP_183117352.1">
    <property type="nucleotide sequence ID" value="NZ_OUNC01000005.1"/>
</dbReference>
<dbReference type="EMBL" id="OUNC01000005">
    <property type="protein sequence ID" value="SPP27238.1"/>
    <property type="molecule type" value="Genomic_DNA"/>
</dbReference>
<dbReference type="Gene3D" id="3.40.50.300">
    <property type="entry name" value="P-loop containing nucleotide triphosphate hydrolases"/>
    <property type="match status" value="2"/>
</dbReference>
<name>A0A2X0QSS1_BROTH</name>
<organism evidence="1 2">
    <name type="scientific">Brochothrix thermosphacta</name>
    <name type="common">Microbacterium thermosphactum</name>
    <dbReference type="NCBI Taxonomy" id="2756"/>
    <lineage>
        <taxon>Bacteria</taxon>
        <taxon>Bacillati</taxon>
        <taxon>Bacillota</taxon>
        <taxon>Bacilli</taxon>
        <taxon>Bacillales</taxon>
        <taxon>Listeriaceae</taxon>
        <taxon>Brochothrix</taxon>
    </lineage>
</organism>
<dbReference type="PANTHER" id="PTHR30121:SF6">
    <property type="entry name" value="SLR6007 PROTEIN"/>
    <property type="match status" value="1"/>
</dbReference>
<evidence type="ECO:0000313" key="1">
    <source>
        <dbReference type="EMBL" id="SPP27238.1"/>
    </source>
</evidence>
<reference evidence="2" key="1">
    <citation type="submission" date="2018-04" db="EMBL/GenBank/DDBJ databases">
        <authorList>
            <person name="Illikoud N."/>
        </authorList>
    </citation>
    <scope>NUCLEOTIDE SEQUENCE [LARGE SCALE GENOMIC DNA]</scope>
</reference>
<dbReference type="AlphaFoldDB" id="A0A2X0QSS1"/>
<dbReference type="SUPFAM" id="SSF52540">
    <property type="entry name" value="P-loop containing nucleoside triphosphate hydrolases"/>
    <property type="match status" value="1"/>
</dbReference>
<dbReference type="PIRSF" id="PIRSF015040">
    <property type="entry name" value="ATPase_SAG2001_prd"/>
    <property type="match status" value="1"/>
</dbReference>
<accession>A0A2X0QSS1</accession>
<protein>
    <recommendedName>
        <fullName evidence="3">DUF87 domain-containing protein</fullName>
    </recommendedName>
</protein>
<proteinExistence type="predicted"/>
<dbReference type="InterPro" id="IPR027417">
    <property type="entry name" value="P-loop_NTPase"/>
</dbReference>
<sequence>MLTKTPLKTVCDNLLLTRTGDVWAYYRIAPTNINSGDIKQKEAFKKKFRFFIEQLEGYKNFDLEMMPKQMNLNRRNQELEKDFDVTLKTIGKYYNRETERILENELHTITRNQFILGVKLKENVFENDDMKSVVQNSIASVTDTILNVLNMSREVDDDFFQRFKVYEKELYQLTMGVNGRRLSEDELIYLNRYNFIRDMQHSIEEESQKRALYNITNTLIDPSTAMGYLKLTTPEGERWLTHVVVNDMTLDMNYTHIFERAQNFSFPVEFKIKANFKTKEAVLRKASLTKTRVRQMASEKIKTGDDIEDAVKDTRFVLNRLESQLNSQNQKFIEWMGTFCVTGATKEECRHRAKQVIRTLTNKKIECVQPLADQLQLFYKFLPGHSLAFEKHWMQQTPSVAFAENLFGVSQQLGNNAGFYLGRINRYLNNNTIADSIASSRDLVLFHPFIANKGIEGAMTDSPHISITGETGKGKSFLVKMLLMFLAMLDVKTLYIDPKSEVEMWFKRVLEDDDMRRKYPLFIQLIEGFSYVTLNGNDSANHGVLDPIVMLKGTDAKDTAQSIVEQIYNLDDKDDIKRVFLRTLTEVITERSLGQSVGFRTVVERMRAHDEKVVSDAGELLHEQIKNSVLQLVFSDGEVKGLDLKSKVNVIGIEGLDLPDSSVNSKDYSDGERKSLALMIPLAKFCETFGMQNKNQETVEIFDEGWMLTTARAGKKLIKQMRRVGRSYNNALILVTQSVKDVNTDDDNGNFGVNFAFDEKSERKDILRFLNLEVEEEHENVNEELLANMIKGECYFKDIYGRIGKIAVDCLFEEWMYAFKTVEKSHSSRAEKMFE</sequence>
<dbReference type="Pfam" id="PF12846">
    <property type="entry name" value="AAA_10"/>
    <property type="match status" value="1"/>
</dbReference>
<evidence type="ECO:0008006" key="3">
    <source>
        <dbReference type="Google" id="ProtNLM"/>
    </source>
</evidence>
<gene>
    <name evidence="1" type="ORF">BTBSAS_130018</name>
</gene>